<dbReference type="Proteomes" id="UP001519363">
    <property type="component" value="Unassembled WGS sequence"/>
</dbReference>
<gene>
    <name evidence="8" type="ORF">JOF53_008582</name>
</gene>
<keyword evidence="3 5" id="KW-0347">Helicase</keyword>
<comment type="caution">
    <text evidence="8">The sequence shown here is derived from an EMBL/GenBank/DDBJ whole genome shotgun (WGS) entry which is preliminary data.</text>
</comment>
<dbReference type="EMBL" id="JAGIOO010000001">
    <property type="protein sequence ID" value="MBP2479710.1"/>
    <property type="molecule type" value="Genomic_DNA"/>
</dbReference>
<feature type="domain" description="UvrD-like helicase ATP-binding" evidence="7">
    <location>
        <begin position="174"/>
        <end position="585"/>
    </location>
</feature>
<evidence type="ECO:0000313" key="8">
    <source>
        <dbReference type="EMBL" id="MBP2479710.1"/>
    </source>
</evidence>
<keyword evidence="2 5" id="KW-0378">Hydrolase</keyword>
<name>A0ABS5AVF1_9PSEU</name>
<sequence>MSSTEHREVLAAERAHLNRLYLTLDRERARAEEQLDRERAAGDSLGRWQRDTAVATWRRRITQLREAERGLCFGRLDLLDGTGTHIGRIGLFEEDEGEALLVDWRAPAARPFYCATAANPGDVLRRRHFHTRGRQLVDYHDDVLSGVGVPDADSALMAALRAPRGEAMRDIVTTIQAEQDEVIRLEHQGVLVIEGGPGTGKTAVALHRVAYLLYRHRERLSRRGVLIVGPNAGFLRHISAVLPSLGETDVVFCAPGELYPGVVATAEDGPEQSRVKGDLAAVDVVARAVADRQELPGEPIALELDDVTLEIDDALAGQARRLARATGLTHNPARRVFREHLGALLVRQAVARLGEGWLDPEDPPHVSAELAEDVRAELRGLPEFHDAVERLWPVLTPQRLLADLYESPERLRAAGAPGLLHRADGQAWTVADVPLLDEAAELLGEDTVDEQRRARRQAEAEAEYAEGVLQILDAHDEEETRIADVVDAAVLARRQDELDHRSLAERAVADRTWTYGHLVVDEAQELSPMCWRVLMRRNPSHSATLVGDRAQRSSPGAGRDWASSLSPYVGDRWQYRRLTVNYRTPAEIMAVADPVLALISSESAPSTSVRHGDRPWLRVVPSEAVPGAVREAVVRERRAAAAGRSVAVIATATVLATLDLPDGVTALTPAQAKGLEFDVVVVADPGAVLTGGEAGPADLYVALTRATQRLGLVCATELPACLRGTEGRWARPAELVH</sequence>
<accession>A0ABS5AVF1</accession>
<dbReference type="RefSeq" id="WP_209707783.1">
    <property type="nucleotide sequence ID" value="NZ_JAGIOO010000001.1"/>
</dbReference>
<dbReference type="Pfam" id="PF13538">
    <property type="entry name" value="UvrD_C_2"/>
    <property type="match status" value="1"/>
</dbReference>
<dbReference type="InterPro" id="IPR014016">
    <property type="entry name" value="UvrD-like_ATP-bd"/>
</dbReference>
<evidence type="ECO:0000256" key="1">
    <source>
        <dbReference type="ARBA" id="ARBA00022741"/>
    </source>
</evidence>
<reference evidence="8 9" key="1">
    <citation type="submission" date="2021-03" db="EMBL/GenBank/DDBJ databases">
        <title>Sequencing the genomes of 1000 actinobacteria strains.</title>
        <authorList>
            <person name="Klenk H.-P."/>
        </authorList>
    </citation>
    <scope>NUCLEOTIDE SEQUENCE [LARGE SCALE GENOMIC DNA]</scope>
    <source>
        <strain evidence="8 9">DSM 44580</strain>
    </source>
</reference>
<dbReference type="InterPro" id="IPR000212">
    <property type="entry name" value="DNA_helicase_UvrD/REP"/>
</dbReference>
<evidence type="ECO:0000259" key="7">
    <source>
        <dbReference type="PROSITE" id="PS51198"/>
    </source>
</evidence>
<dbReference type="PANTHER" id="PTHR11070">
    <property type="entry name" value="UVRD / RECB / PCRA DNA HELICASE FAMILY MEMBER"/>
    <property type="match status" value="1"/>
</dbReference>
<keyword evidence="1 5" id="KW-0547">Nucleotide-binding</keyword>
<dbReference type="PROSITE" id="PS51198">
    <property type="entry name" value="UVRD_HELICASE_ATP_BIND"/>
    <property type="match status" value="1"/>
</dbReference>
<dbReference type="Gene3D" id="3.40.50.300">
    <property type="entry name" value="P-loop containing nucleotide triphosphate hydrolases"/>
    <property type="match status" value="3"/>
</dbReference>
<evidence type="ECO:0000313" key="9">
    <source>
        <dbReference type="Proteomes" id="UP001519363"/>
    </source>
</evidence>
<dbReference type="GO" id="GO:0004386">
    <property type="term" value="F:helicase activity"/>
    <property type="evidence" value="ECO:0007669"/>
    <property type="project" value="UniProtKB-KW"/>
</dbReference>
<evidence type="ECO:0000256" key="5">
    <source>
        <dbReference type="PROSITE-ProRule" id="PRU00560"/>
    </source>
</evidence>
<dbReference type="PANTHER" id="PTHR11070:SF45">
    <property type="entry name" value="DNA 3'-5' HELICASE"/>
    <property type="match status" value="1"/>
</dbReference>
<dbReference type="SUPFAM" id="SSF52540">
    <property type="entry name" value="P-loop containing nucleoside triphosphate hydrolases"/>
    <property type="match status" value="1"/>
</dbReference>
<evidence type="ECO:0000256" key="4">
    <source>
        <dbReference type="ARBA" id="ARBA00022840"/>
    </source>
</evidence>
<keyword evidence="4 5" id="KW-0067">ATP-binding</keyword>
<evidence type="ECO:0000256" key="6">
    <source>
        <dbReference type="SAM" id="Coils"/>
    </source>
</evidence>
<feature type="binding site" evidence="5">
    <location>
        <begin position="195"/>
        <end position="202"/>
    </location>
    <ligand>
        <name>ATP</name>
        <dbReference type="ChEBI" id="CHEBI:30616"/>
    </ligand>
</feature>
<protein>
    <submittedName>
        <fullName evidence="8">DNA helicase IV</fullName>
    </submittedName>
</protein>
<feature type="coiled-coil region" evidence="6">
    <location>
        <begin position="14"/>
        <end position="41"/>
    </location>
</feature>
<organism evidence="8 9">
    <name type="scientific">Crossiella equi</name>
    <dbReference type="NCBI Taxonomy" id="130796"/>
    <lineage>
        <taxon>Bacteria</taxon>
        <taxon>Bacillati</taxon>
        <taxon>Actinomycetota</taxon>
        <taxon>Actinomycetes</taxon>
        <taxon>Pseudonocardiales</taxon>
        <taxon>Pseudonocardiaceae</taxon>
        <taxon>Crossiella</taxon>
    </lineage>
</organism>
<evidence type="ECO:0000256" key="2">
    <source>
        <dbReference type="ARBA" id="ARBA00022801"/>
    </source>
</evidence>
<proteinExistence type="predicted"/>
<dbReference type="InterPro" id="IPR027417">
    <property type="entry name" value="P-loop_NTPase"/>
</dbReference>
<dbReference type="InterPro" id="IPR027785">
    <property type="entry name" value="UvrD-like_helicase_C"/>
</dbReference>
<evidence type="ECO:0000256" key="3">
    <source>
        <dbReference type="ARBA" id="ARBA00022806"/>
    </source>
</evidence>
<keyword evidence="9" id="KW-1185">Reference proteome</keyword>
<keyword evidence="6" id="KW-0175">Coiled coil</keyword>
<dbReference type="Pfam" id="PF00580">
    <property type="entry name" value="UvrD-helicase"/>
    <property type="match status" value="1"/>
</dbReference>